<dbReference type="InterPro" id="IPR046349">
    <property type="entry name" value="C1-like_sf"/>
</dbReference>
<dbReference type="Gene3D" id="3.30.60.20">
    <property type="match status" value="1"/>
</dbReference>
<dbReference type="EMBL" id="BFAA01026347">
    <property type="protein sequence ID" value="GCB80887.1"/>
    <property type="molecule type" value="Genomic_DNA"/>
</dbReference>
<dbReference type="CDD" id="cd20821">
    <property type="entry name" value="C1_MgcRacGAP"/>
    <property type="match status" value="1"/>
</dbReference>
<comment type="caution">
    <text evidence="10">The sequence shown here is derived from an EMBL/GenBank/DDBJ whole genome shotgun (WGS) entry which is preliminary data.</text>
</comment>
<evidence type="ECO:0000256" key="8">
    <source>
        <dbReference type="SAM" id="MobiDB-lite"/>
    </source>
</evidence>
<evidence type="ECO:0000313" key="10">
    <source>
        <dbReference type="EMBL" id="GCB80887.1"/>
    </source>
</evidence>
<keyword evidence="6" id="KW-0862">Zinc</keyword>
<dbReference type="GO" id="GO:0030154">
    <property type="term" value="P:cell differentiation"/>
    <property type="evidence" value="ECO:0007669"/>
    <property type="project" value="UniProtKB-KW"/>
</dbReference>
<dbReference type="GO" id="GO:0051233">
    <property type="term" value="C:spindle midzone"/>
    <property type="evidence" value="ECO:0007669"/>
    <property type="project" value="TreeGrafter"/>
</dbReference>
<dbReference type="Proteomes" id="UP000288216">
    <property type="component" value="Unassembled WGS sequence"/>
</dbReference>
<protein>
    <recommendedName>
        <fullName evidence="9">Phorbol-ester/DAG-type domain-containing protein</fullName>
    </recommendedName>
</protein>
<evidence type="ECO:0000256" key="2">
    <source>
        <dbReference type="ARBA" id="ARBA00022473"/>
    </source>
</evidence>
<dbReference type="STRING" id="75743.A0A401Q6C5"/>
<dbReference type="AlphaFoldDB" id="A0A401Q6C5"/>
<evidence type="ECO:0000256" key="4">
    <source>
        <dbReference type="ARBA" id="ARBA00022771"/>
    </source>
</evidence>
<feature type="region of interest" description="Disordered" evidence="8">
    <location>
        <begin position="17"/>
        <end position="36"/>
    </location>
</feature>
<dbReference type="GO" id="GO:0051256">
    <property type="term" value="P:mitotic spindle midzone assembly"/>
    <property type="evidence" value="ECO:0007669"/>
    <property type="project" value="TreeGrafter"/>
</dbReference>
<keyword evidence="11" id="KW-1185">Reference proteome</keyword>
<proteinExistence type="predicted"/>
<dbReference type="GO" id="GO:0097149">
    <property type="term" value="C:centralspindlin complex"/>
    <property type="evidence" value="ECO:0007669"/>
    <property type="project" value="TreeGrafter"/>
</dbReference>
<dbReference type="SUPFAM" id="SSF57889">
    <property type="entry name" value="Cysteine-rich domain"/>
    <property type="match status" value="1"/>
</dbReference>
<evidence type="ECO:0000256" key="3">
    <source>
        <dbReference type="ARBA" id="ARBA00022723"/>
    </source>
</evidence>
<dbReference type="GO" id="GO:0007266">
    <property type="term" value="P:Rho protein signal transduction"/>
    <property type="evidence" value="ECO:0007669"/>
    <property type="project" value="TreeGrafter"/>
</dbReference>
<evidence type="ECO:0000256" key="7">
    <source>
        <dbReference type="ARBA" id="ARBA00022871"/>
    </source>
</evidence>
<dbReference type="PROSITE" id="PS00479">
    <property type="entry name" value="ZF_DAG_PE_1"/>
    <property type="match status" value="1"/>
</dbReference>
<dbReference type="GO" id="GO:0032154">
    <property type="term" value="C:cleavage furrow"/>
    <property type="evidence" value="ECO:0007669"/>
    <property type="project" value="TreeGrafter"/>
</dbReference>
<dbReference type="PANTHER" id="PTHR46199:SF3">
    <property type="entry name" value="RAC GTPASE-ACTIVATING PROTEIN 1"/>
    <property type="match status" value="1"/>
</dbReference>
<evidence type="ECO:0000256" key="5">
    <source>
        <dbReference type="ARBA" id="ARBA00022782"/>
    </source>
</evidence>
<dbReference type="FunFam" id="3.30.60.20:FF:000033">
    <property type="entry name" value="Rac GTPase-activating protein 1"/>
    <property type="match status" value="1"/>
</dbReference>
<dbReference type="GO" id="GO:0005096">
    <property type="term" value="F:GTPase activator activity"/>
    <property type="evidence" value="ECO:0007669"/>
    <property type="project" value="UniProtKB-KW"/>
</dbReference>
<keyword evidence="2" id="KW-0217">Developmental protein</keyword>
<dbReference type="GO" id="GO:0007283">
    <property type="term" value="P:spermatogenesis"/>
    <property type="evidence" value="ECO:0007669"/>
    <property type="project" value="UniProtKB-KW"/>
</dbReference>
<dbReference type="GO" id="GO:0030496">
    <property type="term" value="C:midbody"/>
    <property type="evidence" value="ECO:0007669"/>
    <property type="project" value="TreeGrafter"/>
</dbReference>
<dbReference type="InterPro" id="IPR002219">
    <property type="entry name" value="PKC_DAG/PE"/>
</dbReference>
<evidence type="ECO:0000256" key="6">
    <source>
        <dbReference type="ARBA" id="ARBA00022833"/>
    </source>
</evidence>
<accession>A0A401Q6C5</accession>
<dbReference type="PANTHER" id="PTHR46199">
    <property type="entry name" value="RAC GTPASE-ACTIVATING PROTEIN 1"/>
    <property type="match status" value="1"/>
</dbReference>
<keyword evidence="1" id="KW-0343">GTPase activation</keyword>
<organism evidence="10 11">
    <name type="scientific">Scyliorhinus torazame</name>
    <name type="common">Cloudy catshark</name>
    <name type="synonym">Catulus torazame</name>
    <dbReference type="NCBI Taxonomy" id="75743"/>
    <lineage>
        <taxon>Eukaryota</taxon>
        <taxon>Metazoa</taxon>
        <taxon>Chordata</taxon>
        <taxon>Craniata</taxon>
        <taxon>Vertebrata</taxon>
        <taxon>Chondrichthyes</taxon>
        <taxon>Elasmobranchii</taxon>
        <taxon>Galeomorphii</taxon>
        <taxon>Galeoidea</taxon>
        <taxon>Carcharhiniformes</taxon>
        <taxon>Scyliorhinidae</taxon>
        <taxon>Scyliorhinus</taxon>
    </lineage>
</organism>
<sequence length="102" mass="11220">QIPEDCIVGNQLTLVTDPEFPEAPSPDPFTTPGNTAQARPHIFVSKTIIMPEVCVPCGKRIRFGRMALKCRRCNVVTHPDCKDRCPPICAPNFTVTSVKNGQ</sequence>
<keyword evidence="7" id="KW-0744">Spermatogenesis</keyword>
<dbReference type="OrthoDB" id="2218807at2759"/>
<keyword evidence="4" id="KW-0863">Zinc-finger</keyword>
<keyword evidence="3" id="KW-0479">Metal-binding</keyword>
<dbReference type="SMART" id="SM00109">
    <property type="entry name" value="C1"/>
    <property type="match status" value="1"/>
</dbReference>
<evidence type="ECO:0000313" key="11">
    <source>
        <dbReference type="Proteomes" id="UP000288216"/>
    </source>
</evidence>
<name>A0A401Q6C5_SCYTO</name>
<dbReference type="GO" id="GO:0005634">
    <property type="term" value="C:nucleus"/>
    <property type="evidence" value="ECO:0007669"/>
    <property type="project" value="TreeGrafter"/>
</dbReference>
<dbReference type="GO" id="GO:0008270">
    <property type="term" value="F:zinc ion binding"/>
    <property type="evidence" value="ECO:0007669"/>
    <property type="project" value="UniProtKB-KW"/>
</dbReference>
<feature type="non-terminal residue" evidence="10">
    <location>
        <position position="1"/>
    </location>
</feature>
<reference evidence="10 11" key="1">
    <citation type="journal article" date="2018" name="Nat. Ecol. Evol.">
        <title>Shark genomes provide insights into elasmobranch evolution and the origin of vertebrates.</title>
        <authorList>
            <person name="Hara Y"/>
            <person name="Yamaguchi K"/>
            <person name="Onimaru K"/>
            <person name="Kadota M"/>
            <person name="Koyanagi M"/>
            <person name="Keeley SD"/>
            <person name="Tatsumi K"/>
            <person name="Tanaka K"/>
            <person name="Motone F"/>
            <person name="Kageyama Y"/>
            <person name="Nozu R"/>
            <person name="Adachi N"/>
            <person name="Nishimura O"/>
            <person name="Nakagawa R"/>
            <person name="Tanegashima C"/>
            <person name="Kiyatake I"/>
            <person name="Matsumoto R"/>
            <person name="Murakumo K"/>
            <person name="Nishida K"/>
            <person name="Terakita A"/>
            <person name="Kuratani S"/>
            <person name="Sato K"/>
            <person name="Hyodo S Kuraku.S."/>
        </authorList>
    </citation>
    <scope>NUCLEOTIDE SEQUENCE [LARGE SCALE GENOMIC DNA]</scope>
</reference>
<gene>
    <name evidence="10" type="ORF">scyTo_0023110</name>
</gene>
<dbReference type="GO" id="GO:0000281">
    <property type="term" value="P:mitotic cytokinesis"/>
    <property type="evidence" value="ECO:0007669"/>
    <property type="project" value="TreeGrafter"/>
</dbReference>
<keyword evidence="5" id="KW-0221">Differentiation</keyword>
<evidence type="ECO:0000256" key="1">
    <source>
        <dbReference type="ARBA" id="ARBA00022468"/>
    </source>
</evidence>
<dbReference type="PROSITE" id="PS50081">
    <property type="entry name" value="ZF_DAG_PE_2"/>
    <property type="match status" value="1"/>
</dbReference>
<feature type="domain" description="Phorbol-ester/DAG-type" evidence="9">
    <location>
        <begin position="40"/>
        <end position="89"/>
    </location>
</feature>
<feature type="non-terminal residue" evidence="10">
    <location>
        <position position="102"/>
    </location>
</feature>
<evidence type="ECO:0000259" key="9">
    <source>
        <dbReference type="PROSITE" id="PS50081"/>
    </source>
</evidence>
<dbReference type="Pfam" id="PF00130">
    <property type="entry name" value="C1_1"/>
    <property type="match status" value="1"/>
</dbReference>